<dbReference type="InterPro" id="IPR025591">
    <property type="entry name" value="RloB"/>
</dbReference>
<dbReference type="Pfam" id="PF13707">
    <property type="entry name" value="RloB"/>
    <property type="match status" value="1"/>
</dbReference>
<reference evidence="1" key="1">
    <citation type="submission" date="2020-10" db="EMBL/GenBank/DDBJ databases">
        <authorList>
            <person name="Gilroy R."/>
        </authorList>
    </citation>
    <scope>NUCLEOTIDE SEQUENCE</scope>
    <source>
        <strain evidence="1">7463</strain>
    </source>
</reference>
<organism evidence="1 2">
    <name type="scientific">Candidatus Aphodousia faecigallinarum</name>
    <dbReference type="NCBI Taxonomy" id="2840677"/>
    <lineage>
        <taxon>Bacteria</taxon>
        <taxon>Pseudomonadati</taxon>
        <taxon>Pseudomonadota</taxon>
        <taxon>Betaproteobacteria</taxon>
        <taxon>Burkholderiales</taxon>
        <taxon>Sutterellaceae</taxon>
        <taxon>Sutterellaceae incertae sedis</taxon>
        <taxon>Candidatus Aphodousia</taxon>
    </lineage>
</organism>
<gene>
    <name evidence="1" type="ORF">IAC56_03325</name>
</gene>
<protein>
    <submittedName>
        <fullName evidence="1">RloB domain-containing protein</fullName>
    </submittedName>
</protein>
<evidence type="ECO:0000313" key="1">
    <source>
        <dbReference type="EMBL" id="HIU37289.1"/>
    </source>
</evidence>
<comment type="caution">
    <text evidence="1">The sequence shown here is derived from an EMBL/GenBank/DDBJ whole genome shotgun (WGS) entry which is preliminary data.</text>
</comment>
<dbReference type="Proteomes" id="UP000824083">
    <property type="component" value="Unassembled WGS sequence"/>
</dbReference>
<dbReference type="AlphaFoldDB" id="A0A9D1IK42"/>
<proteinExistence type="predicted"/>
<sequence>MSQSGKTVRKGLSRFSSHQYKRARRPIILIVEGKNSEPAYFDWLKQKSLIKEDFNLKVEKSTGATSAKNLLSRAERIRKNNPEAIVCVVLDRDRNSSEILDALRKWQLQHSAQTRVAISIPKFEIFLLMHYMSVDGLNTPEVIDATMEKIQPGYKRQKLPKMVGCGIENVYQAIDAAKLKKNQLPERNAYDLAVLVEFLIREKV</sequence>
<reference evidence="1" key="2">
    <citation type="journal article" date="2021" name="PeerJ">
        <title>Extensive microbial diversity within the chicken gut microbiome revealed by metagenomics and culture.</title>
        <authorList>
            <person name="Gilroy R."/>
            <person name="Ravi A."/>
            <person name="Getino M."/>
            <person name="Pursley I."/>
            <person name="Horton D.L."/>
            <person name="Alikhan N.F."/>
            <person name="Baker D."/>
            <person name="Gharbi K."/>
            <person name="Hall N."/>
            <person name="Watson M."/>
            <person name="Adriaenssens E.M."/>
            <person name="Foster-Nyarko E."/>
            <person name="Jarju S."/>
            <person name="Secka A."/>
            <person name="Antonio M."/>
            <person name="Oren A."/>
            <person name="Chaudhuri R.R."/>
            <person name="La Ragione R."/>
            <person name="Hildebrand F."/>
            <person name="Pallen M.J."/>
        </authorList>
    </citation>
    <scope>NUCLEOTIDE SEQUENCE</scope>
    <source>
        <strain evidence="1">7463</strain>
    </source>
</reference>
<evidence type="ECO:0000313" key="2">
    <source>
        <dbReference type="Proteomes" id="UP000824083"/>
    </source>
</evidence>
<name>A0A9D1IK42_9BURK</name>
<dbReference type="EMBL" id="DVMY01000057">
    <property type="protein sequence ID" value="HIU37289.1"/>
    <property type="molecule type" value="Genomic_DNA"/>
</dbReference>
<accession>A0A9D1IK42</accession>